<reference evidence="1 2" key="1">
    <citation type="journal article" date="2015" name="Stand. Genomic Sci.">
        <title>Genomic Encyclopedia of Bacterial and Archaeal Type Strains, Phase III: the genomes of soil and plant-associated and newly described type strains.</title>
        <authorList>
            <person name="Whitman W.B."/>
            <person name="Woyke T."/>
            <person name="Klenk H.P."/>
            <person name="Zhou Y."/>
            <person name="Lilburn T.G."/>
            <person name="Beck B.J."/>
            <person name="De Vos P."/>
            <person name="Vandamme P."/>
            <person name="Eisen J.A."/>
            <person name="Garrity G."/>
            <person name="Hugenholtz P."/>
            <person name="Kyrpides N.C."/>
        </authorList>
    </citation>
    <scope>NUCLEOTIDE SEQUENCE [LARGE SCALE GENOMIC DNA]</scope>
    <source>
        <strain evidence="1 2">CECT 7306</strain>
    </source>
</reference>
<organism evidence="1 2">
    <name type="scientific">Pseudokineococcus lusitanus</name>
    <dbReference type="NCBI Taxonomy" id="763993"/>
    <lineage>
        <taxon>Bacteria</taxon>
        <taxon>Bacillati</taxon>
        <taxon>Actinomycetota</taxon>
        <taxon>Actinomycetes</taxon>
        <taxon>Kineosporiales</taxon>
        <taxon>Kineosporiaceae</taxon>
        <taxon>Pseudokineococcus</taxon>
    </lineage>
</organism>
<keyword evidence="2" id="KW-1185">Reference proteome</keyword>
<evidence type="ECO:0000313" key="2">
    <source>
        <dbReference type="Proteomes" id="UP000276232"/>
    </source>
</evidence>
<evidence type="ECO:0000313" key="1">
    <source>
        <dbReference type="EMBL" id="ROP45476.1"/>
    </source>
</evidence>
<accession>A0A3N1HSV7</accession>
<dbReference type="AlphaFoldDB" id="A0A3N1HSV7"/>
<sequence length="259" mass="27132">MIDLPRSARLAAWGTAALRGEVPVAVAARAVQRDDEPHEVAGDAPATDLVELLAGWRTAGHRGLRLVLPVPGDVSGLPGPAAFNVEALDVGEAVTTDDEDAAGARWGAWPEVTEFGSALEPGALVTWHATPVRRPAAPPSTTLRDAERQLQTALSRALAELQRLDVARWREDAADRIAAVRSGALPRDAVPASTPPRAQQVLATAVRLRGVVALATEDDGAVVTGHEARARTGALRDVEVVARHAVVAAVNAVLEPVRP</sequence>
<dbReference type="OrthoDB" id="5144372at2"/>
<dbReference type="Proteomes" id="UP000276232">
    <property type="component" value="Unassembled WGS sequence"/>
</dbReference>
<dbReference type="RefSeq" id="WP_123378253.1">
    <property type="nucleotide sequence ID" value="NZ_RJKN01000001.1"/>
</dbReference>
<gene>
    <name evidence="1" type="ORF">EDC03_0078</name>
</gene>
<proteinExistence type="predicted"/>
<name>A0A3N1HSV7_9ACTN</name>
<dbReference type="InParanoid" id="A0A3N1HSV7"/>
<protein>
    <submittedName>
        <fullName evidence="1">Uncharacterized protein</fullName>
    </submittedName>
</protein>
<comment type="caution">
    <text evidence="1">The sequence shown here is derived from an EMBL/GenBank/DDBJ whole genome shotgun (WGS) entry which is preliminary data.</text>
</comment>
<dbReference type="EMBL" id="RJKN01000001">
    <property type="protein sequence ID" value="ROP45476.1"/>
    <property type="molecule type" value="Genomic_DNA"/>
</dbReference>